<protein>
    <submittedName>
        <fullName evidence="2">Uncharacterized protein</fullName>
    </submittedName>
</protein>
<evidence type="ECO:0000313" key="2">
    <source>
        <dbReference type="WBParaSite" id="nRc.2.0.1.t20888-RA"/>
    </source>
</evidence>
<dbReference type="AlphaFoldDB" id="A0A915J593"/>
<organism evidence="1 2">
    <name type="scientific">Romanomermis culicivorax</name>
    <name type="common">Nematode worm</name>
    <dbReference type="NCBI Taxonomy" id="13658"/>
    <lineage>
        <taxon>Eukaryota</taxon>
        <taxon>Metazoa</taxon>
        <taxon>Ecdysozoa</taxon>
        <taxon>Nematoda</taxon>
        <taxon>Enoplea</taxon>
        <taxon>Dorylaimia</taxon>
        <taxon>Mermithida</taxon>
        <taxon>Mermithoidea</taxon>
        <taxon>Mermithidae</taxon>
        <taxon>Romanomermis</taxon>
    </lineage>
</organism>
<dbReference type="Proteomes" id="UP000887565">
    <property type="component" value="Unplaced"/>
</dbReference>
<evidence type="ECO:0000313" key="1">
    <source>
        <dbReference type="Proteomes" id="UP000887565"/>
    </source>
</evidence>
<accession>A0A915J593</accession>
<reference evidence="2" key="1">
    <citation type="submission" date="2022-11" db="UniProtKB">
        <authorList>
            <consortium name="WormBaseParasite"/>
        </authorList>
    </citation>
    <scope>IDENTIFICATION</scope>
</reference>
<proteinExistence type="predicted"/>
<name>A0A915J593_ROMCU</name>
<sequence>MAYNDKIAIAATNCGQMKRLFRSIFFIRNPRIFPLNLTNTYWVGSRRLTNSSAFHVIFDEF</sequence>
<keyword evidence="1" id="KW-1185">Reference proteome</keyword>
<dbReference type="WBParaSite" id="nRc.2.0.1.t20888-RA">
    <property type="protein sequence ID" value="nRc.2.0.1.t20888-RA"/>
    <property type="gene ID" value="nRc.2.0.1.g20888"/>
</dbReference>